<reference evidence="1 2" key="1">
    <citation type="submission" date="2023-02" db="EMBL/GenBank/DDBJ databases">
        <title>Study of novel species of the Microbacterium genus.</title>
        <authorList>
            <person name="Arroyo-Herrera I."/>
            <person name="Roman-Ponce B."/>
            <person name="Vasquez-Murrieta M.S."/>
        </authorList>
    </citation>
    <scope>NUCLEOTIDE SEQUENCE [LARGE SCALE GENOMIC DNA]</scope>
    <source>
        <strain evidence="1 2">NE1TT3</strain>
    </source>
</reference>
<proteinExistence type="predicted"/>
<dbReference type="PROSITE" id="PS51257">
    <property type="entry name" value="PROKAR_LIPOPROTEIN"/>
    <property type="match status" value="1"/>
</dbReference>
<evidence type="ECO:0000313" key="1">
    <source>
        <dbReference type="EMBL" id="MDD7963138.1"/>
    </source>
</evidence>
<dbReference type="RefSeq" id="WP_274220478.1">
    <property type="nucleotide sequence ID" value="NZ_JAQZCG020000041.1"/>
</dbReference>
<accession>A0ABT5SMX4</accession>
<comment type="caution">
    <text evidence="1">The sequence shown here is derived from an EMBL/GenBank/DDBJ whole genome shotgun (WGS) entry which is preliminary data.</text>
</comment>
<evidence type="ECO:0000313" key="2">
    <source>
        <dbReference type="Proteomes" id="UP001218170"/>
    </source>
</evidence>
<dbReference type="Proteomes" id="UP001218170">
    <property type="component" value="Unassembled WGS sequence"/>
</dbReference>
<sequence>MSLPRGVPVVGVLVLAGVTLAGCGSAGRPTLEQARAETEAVLQQIADGVPGGVVEVDTPTPPYLTCGEGEYYATIRWAVTARPGFDGEAFIDALPGRLGKEFMVDENVEVKPPGVALDHSGGITLEAKVAETYRGSVLFLIGLTPCAEGDPPAE</sequence>
<organism evidence="1 2">
    <name type="scientific">Microbacterium thalli</name>
    <dbReference type="NCBI Taxonomy" id="3027921"/>
    <lineage>
        <taxon>Bacteria</taxon>
        <taxon>Bacillati</taxon>
        <taxon>Actinomycetota</taxon>
        <taxon>Actinomycetes</taxon>
        <taxon>Micrococcales</taxon>
        <taxon>Microbacteriaceae</taxon>
        <taxon>Microbacterium</taxon>
    </lineage>
</organism>
<evidence type="ECO:0008006" key="3">
    <source>
        <dbReference type="Google" id="ProtNLM"/>
    </source>
</evidence>
<name>A0ABT5SMX4_9MICO</name>
<protein>
    <recommendedName>
        <fullName evidence="3">Lipoprotein</fullName>
    </recommendedName>
</protein>
<keyword evidence="2" id="KW-1185">Reference proteome</keyword>
<gene>
    <name evidence="1" type="ORF">PUW80_12350</name>
</gene>
<dbReference type="EMBL" id="JAQZCI010000003">
    <property type="protein sequence ID" value="MDD7963138.1"/>
    <property type="molecule type" value="Genomic_DNA"/>
</dbReference>